<feature type="transmembrane region" description="Helical" evidence="1">
    <location>
        <begin position="203"/>
        <end position="223"/>
    </location>
</feature>
<organism evidence="3 4">
    <name type="scientific">Candidatus Hepatoplasma crinochetorum Av</name>
    <dbReference type="NCBI Taxonomy" id="1427984"/>
    <lineage>
        <taxon>Bacteria</taxon>
        <taxon>Bacillati</taxon>
        <taxon>Mycoplasmatota</taxon>
        <taxon>Mollicutes</taxon>
        <taxon>Candidatus Hepatoplasmataceae</taxon>
        <taxon>Candidatus Hepatoplasma</taxon>
    </lineage>
</organism>
<keyword evidence="1" id="KW-0472">Membrane</keyword>
<proteinExistence type="predicted"/>
<dbReference type="KEGG" id="hcr:X271_00289"/>
<dbReference type="STRING" id="1427984.X271_00289"/>
<name>W8GSM0_9MOLU</name>
<keyword evidence="1" id="KW-0812">Transmembrane</keyword>
<feature type="transmembrane region" description="Helical" evidence="1">
    <location>
        <begin position="403"/>
        <end position="427"/>
    </location>
</feature>
<feature type="transmembrane region" description="Helical" evidence="1">
    <location>
        <begin position="12"/>
        <end position="37"/>
    </location>
</feature>
<evidence type="ECO:0000313" key="3">
    <source>
        <dbReference type="EMBL" id="AHK22395.1"/>
    </source>
</evidence>
<keyword evidence="4" id="KW-1185">Reference proteome</keyword>
<feature type="transmembrane region" description="Helical" evidence="1">
    <location>
        <begin position="235"/>
        <end position="254"/>
    </location>
</feature>
<dbReference type="Proteomes" id="UP000019450">
    <property type="component" value="Chromosome"/>
</dbReference>
<feature type="transmembrane region" description="Helical" evidence="1">
    <location>
        <begin position="49"/>
        <end position="70"/>
    </location>
</feature>
<dbReference type="Pfam" id="PF03772">
    <property type="entry name" value="Competence"/>
    <property type="match status" value="1"/>
</dbReference>
<feature type="transmembrane region" description="Helical" evidence="1">
    <location>
        <begin position="378"/>
        <end position="397"/>
    </location>
</feature>
<feature type="transmembrane region" description="Helical" evidence="1">
    <location>
        <begin position="281"/>
        <end position="311"/>
    </location>
</feature>
<accession>W8GSM0</accession>
<protein>
    <submittedName>
        <fullName evidence="3">Competence protein</fullName>
    </submittedName>
</protein>
<feature type="transmembrane region" description="Helical" evidence="1">
    <location>
        <begin position="323"/>
        <end position="344"/>
    </location>
</feature>
<dbReference type="AlphaFoldDB" id="W8GSM0"/>
<dbReference type="HOGENOM" id="CLU_629605_0_0_14"/>
<sequence>MLKKNENKYFYLLVYLLLLFYLLIFKFILIFLLFSFIFGIHYIFKYGGYFYIIFYFLIFFHLFFLDYSIFNSNLNLNYYHQGEVIKSYSKSCFVKEDNQIYFLIFDDYCTDLIPHTIISFDCNYYKINNEYDSFNSFLLANHTIYYGYCDTYKIDKSPNKSFRNYIYFNLIDQENFYEKVTILFLFKKETIYNEQIFEQFEKLGISFLIIISGFHIFLIIKINELWINFIFKRKCLQIFLLFLIVNYYLYFFFFPNTGIKAACNYFINQNKKIKKGKYNSLAFTALIFLIYNPYLGLQSGLILSFLISFFYKFSSDLKIKNKFIKSLFINLFIFLITFPFIINWQGYDNLLAPFICFVLNPFIKFTYYLLFISIFFSFSWEIIQYLLIPFFTLFYLLKDTYLLINFAIFTFLQIFVYEQFILIILLIEKKYLIYN</sequence>
<dbReference type="EMBL" id="CP006932">
    <property type="protein sequence ID" value="AHK22395.1"/>
    <property type="molecule type" value="Genomic_DNA"/>
</dbReference>
<evidence type="ECO:0000256" key="1">
    <source>
        <dbReference type="SAM" id="Phobius"/>
    </source>
</evidence>
<evidence type="ECO:0000313" key="4">
    <source>
        <dbReference type="Proteomes" id="UP000019450"/>
    </source>
</evidence>
<feature type="transmembrane region" description="Helical" evidence="1">
    <location>
        <begin position="350"/>
        <end position="371"/>
    </location>
</feature>
<reference evidence="3 4" key="1">
    <citation type="journal article" date="2014" name="Genome Biol. Evol.">
        <title>Phylogenomics of "Candidatus Hepatoplasma crinochetorum," a Lineage of Mollicutes Associated with Noninsect Arthropods.</title>
        <authorList>
            <person name="Leclercq S."/>
            <person name="Dittmer J."/>
            <person name="Bouchon D."/>
            <person name="Cordaux R."/>
        </authorList>
    </citation>
    <scope>NUCLEOTIDE SEQUENCE [LARGE SCALE GENOMIC DNA]</scope>
    <source>
        <strain evidence="3 4">Av</strain>
    </source>
</reference>
<evidence type="ECO:0000259" key="2">
    <source>
        <dbReference type="Pfam" id="PF03772"/>
    </source>
</evidence>
<gene>
    <name evidence="3" type="ORF">X271_00289</name>
</gene>
<dbReference type="NCBIfam" id="TIGR00360">
    <property type="entry name" value="ComEC_N-term"/>
    <property type="match status" value="1"/>
</dbReference>
<keyword evidence="1" id="KW-1133">Transmembrane helix</keyword>
<dbReference type="InterPro" id="IPR004477">
    <property type="entry name" value="ComEC_N"/>
</dbReference>
<feature type="domain" description="ComEC/Rec2-related protein" evidence="2">
    <location>
        <begin position="193"/>
        <end position="417"/>
    </location>
</feature>